<dbReference type="PROSITE" id="PS50949">
    <property type="entry name" value="HTH_GNTR"/>
    <property type="match status" value="1"/>
</dbReference>
<protein>
    <submittedName>
        <fullName evidence="5">FadR family transcriptional regulator</fullName>
    </submittedName>
</protein>
<comment type="caution">
    <text evidence="5">The sequence shown here is derived from an EMBL/GenBank/DDBJ whole genome shotgun (WGS) entry which is preliminary data.</text>
</comment>
<dbReference type="EMBL" id="RZNJ01000002">
    <property type="protein sequence ID" value="RUT32737.1"/>
    <property type="molecule type" value="Genomic_DNA"/>
</dbReference>
<organism evidence="5 6">
    <name type="scientific">Arsenicitalea aurantiaca</name>
    <dbReference type="NCBI Taxonomy" id="1783274"/>
    <lineage>
        <taxon>Bacteria</taxon>
        <taxon>Pseudomonadati</taxon>
        <taxon>Pseudomonadota</taxon>
        <taxon>Alphaproteobacteria</taxon>
        <taxon>Hyphomicrobiales</taxon>
        <taxon>Devosiaceae</taxon>
        <taxon>Arsenicitalea</taxon>
    </lineage>
</organism>
<dbReference type="SUPFAM" id="SSF48008">
    <property type="entry name" value="GntR ligand-binding domain-like"/>
    <property type="match status" value="1"/>
</dbReference>
<dbReference type="InterPro" id="IPR000524">
    <property type="entry name" value="Tscrpt_reg_HTH_GntR"/>
</dbReference>
<evidence type="ECO:0000256" key="3">
    <source>
        <dbReference type="ARBA" id="ARBA00023163"/>
    </source>
</evidence>
<dbReference type="OrthoDB" id="9809707at2"/>
<evidence type="ECO:0000259" key="4">
    <source>
        <dbReference type="PROSITE" id="PS50949"/>
    </source>
</evidence>
<keyword evidence="6" id="KW-1185">Reference proteome</keyword>
<dbReference type="CDD" id="cd07377">
    <property type="entry name" value="WHTH_GntR"/>
    <property type="match status" value="1"/>
</dbReference>
<dbReference type="Pfam" id="PF00392">
    <property type="entry name" value="GntR"/>
    <property type="match status" value="1"/>
</dbReference>
<dbReference type="GO" id="GO:0003677">
    <property type="term" value="F:DNA binding"/>
    <property type="evidence" value="ECO:0007669"/>
    <property type="project" value="UniProtKB-KW"/>
</dbReference>
<dbReference type="Gene3D" id="1.10.10.10">
    <property type="entry name" value="Winged helix-like DNA-binding domain superfamily/Winged helix DNA-binding domain"/>
    <property type="match status" value="1"/>
</dbReference>
<dbReference type="SMART" id="SM00895">
    <property type="entry name" value="FCD"/>
    <property type="match status" value="1"/>
</dbReference>
<reference evidence="5 6" key="1">
    <citation type="journal article" date="2016" name="Int. J. Syst. Evol. Microbiol.">
        <title>Arsenicitalea aurantiaca gen. nov., sp. nov., a new member of the family Hyphomicrobiaceae, isolated from high-arsenic sediment.</title>
        <authorList>
            <person name="Mu Y."/>
            <person name="Zhou L."/>
            <person name="Zeng X.C."/>
            <person name="Liu L."/>
            <person name="Pan Y."/>
            <person name="Chen X."/>
            <person name="Wang J."/>
            <person name="Li S."/>
            <person name="Li W.J."/>
            <person name="Wang Y."/>
        </authorList>
    </citation>
    <scope>NUCLEOTIDE SEQUENCE [LARGE SCALE GENOMIC DNA]</scope>
    <source>
        <strain evidence="5 6">42-50</strain>
    </source>
</reference>
<proteinExistence type="predicted"/>
<dbReference type="PRINTS" id="PR00035">
    <property type="entry name" value="HTHGNTR"/>
</dbReference>
<keyword evidence="1" id="KW-0805">Transcription regulation</keyword>
<evidence type="ECO:0000256" key="2">
    <source>
        <dbReference type="ARBA" id="ARBA00023125"/>
    </source>
</evidence>
<gene>
    <name evidence="5" type="ORF">EMQ25_06220</name>
</gene>
<accession>A0A433XF42</accession>
<dbReference type="SUPFAM" id="SSF46785">
    <property type="entry name" value="Winged helix' DNA-binding domain"/>
    <property type="match status" value="1"/>
</dbReference>
<sequence length="235" mass="26294">MKLEAMLPKESLVTDAARRIEASVREDMRVGDRLPSEAEICRQLGVSRTVVREALAHLRADGLVETRRGQGLFVTEQNVLRIRIGDVEASREGLLEMLELRRGLESETARLAAERRKPDDIERLEAALAALEAADREGRDGVEEDLAFHLLIADIGRNRVLIKMMHFWAGSLRTAIGFLRAADEETPGIIDDRGRRHADICRLIVAGDGEGAHRAMVDHMNHTISRFSSTQSERD</sequence>
<dbReference type="Pfam" id="PF07729">
    <property type="entry name" value="FCD"/>
    <property type="match status" value="1"/>
</dbReference>
<evidence type="ECO:0000313" key="6">
    <source>
        <dbReference type="Proteomes" id="UP000281547"/>
    </source>
</evidence>
<dbReference type="AlphaFoldDB" id="A0A433XF42"/>
<dbReference type="Proteomes" id="UP000281547">
    <property type="component" value="Unassembled WGS sequence"/>
</dbReference>
<dbReference type="PANTHER" id="PTHR43537:SF5">
    <property type="entry name" value="UXU OPERON TRANSCRIPTIONAL REGULATOR"/>
    <property type="match status" value="1"/>
</dbReference>
<keyword evidence="3" id="KW-0804">Transcription</keyword>
<dbReference type="Gene3D" id="1.20.120.530">
    <property type="entry name" value="GntR ligand-binding domain-like"/>
    <property type="match status" value="1"/>
</dbReference>
<dbReference type="InterPro" id="IPR036390">
    <property type="entry name" value="WH_DNA-bd_sf"/>
</dbReference>
<dbReference type="RefSeq" id="WP_127187694.1">
    <property type="nucleotide sequence ID" value="NZ_RZNJ01000002.1"/>
</dbReference>
<dbReference type="InterPro" id="IPR008920">
    <property type="entry name" value="TF_FadR/GntR_C"/>
</dbReference>
<dbReference type="PANTHER" id="PTHR43537">
    <property type="entry name" value="TRANSCRIPTIONAL REGULATOR, GNTR FAMILY"/>
    <property type="match status" value="1"/>
</dbReference>
<dbReference type="InterPro" id="IPR036388">
    <property type="entry name" value="WH-like_DNA-bd_sf"/>
</dbReference>
<feature type="domain" description="HTH gntR-type" evidence="4">
    <location>
        <begin position="10"/>
        <end position="77"/>
    </location>
</feature>
<name>A0A433XF42_9HYPH</name>
<keyword evidence="2" id="KW-0238">DNA-binding</keyword>
<dbReference type="InterPro" id="IPR011711">
    <property type="entry name" value="GntR_C"/>
</dbReference>
<dbReference type="GO" id="GO:0003700">
    <property type="term" value="F:DNA-binding transcription factor activity"/>
    <property type="evidence" value="ECO:0007669"/>
    <property type="project" value="InterPro"/>
</dbReference>
<evidence type="ECO:0000256" key="1">
    <source>
        <dbReference type="ARBA" id="ARBA00023015"/>
    </source>
</evidence>
<dbReference type="SMART" id="SM00345">
    <property type="entry name" value="HTH_GNTR"/>
    <property type="match status" value="1"/>
</dbReference>
<evidence type="ECO:0000313" key="5">
    <source>
        <dbReference type="EMBL" id="RUT32737.1"/>
    </source>
</evidence>